<feature type="region of interest" description="Disordered" evidence="1">
    <location>
        <begin position="63"/>
        <end position="89"/>
    </location>
</feature>
<feature type="region of interest" description="Disordered" evidence="1">
    <location>
        <begin position="1"/>
        <end position="25"/>
    </location>
</feature>
<evidence type="ECO:0000256" key="1">
    <source>
        <dbReference type="SAM" id="MobiDB-lite"/>
    </source>
</evidence>
<accession>A0AAV4MR44</accession>
<gene>
    <name evidence="2" type="ORF">CEXT_501991</name>
</gene>
<name>A0AAV4MR44_CAEEX</name>
<dbReference type="Proteomes" id="UP001054945">
    <property type="component" value="Unassembled WGS sequence"/>
</dbReference>
<protein>
    <submittedName>
        <fullName evidence="2">Uncharacterized protein</fullName>
    </submittedName>
</protein>
<keyword evidence="3" id="KW-1185">Reference proteome</keyword>
<dbReference type="EMBL" id="BPLR01020110">
    <property type="protein sequence ID" value="GIX74911.1"/>
    <property type="molecule type" value="Genomic_DNA"/>
</dbReference>
<reference evidence="2 3" key="1">
    <citation type="submission" date="2021-06" db="EMBL/GenBank/DDBJ databases">
        <title>Caerostris extrusa draft genome.</title>
        <authorList>
            <person name="Kono N."/>
            <person name="Arakawa K."/>
        </authorList>
    </citation>
    <scope>NUCLEOTIDE SEQUENCE [LARGE SCALE GENOMIC DNA]</scope>
</reference>
<comment type="caution">
    <text evidence="2">The sequence shown here is derived from an EMBL/GenBank/DDBJ whole genome shotgun (WGS) entry which is preliminary data.</text>
</comment>
<sequence length="89" mass="10304">MGHTGTKTKCHKKWTKERHELSPHYKMISPRLQGRHKSGRFIKGHYNHELKKRQGLAESGRNWGKLANKHNGECGLKPWSAGITGHKRR</sequence>
<evidence type="ECO:0000313" key="3">
    <source>
        <dbReference type="Proteomes" id="UP001054945"/>
    </source>
</evidence>
<feature type="compositionally biased region" description="Basic residues" evidence="1">
    <location>
        <begin position="1"/>
        <end position="16"/>
    </location>
</feature>
<evidence type="ECO:0000313" key="2">
    <source>
        <dbReference type="EMBL" id="GIX74911.1"/>
    </source>
</evidence>
<proteinExistence type="predicted"/>
<dbReference type="AlphaFoldDB" id="A0AAV4MR44"/>
<organism evidence="2 3">
    <name type="scientific">Caerostris extrusa</name>
    <name type="common">Bark spider</name>
    <name type="synonym">Caerostris bankana</name>
    <dbReference type="NCBI Taxonomy" id="172846"/>
    <lineage>
        <taxon>Eukaryota</taxon>
        <taxon>Metazoa</taxon>
        <taxon>Ecdysozoa</taxon>
        <taxon>Arthropoda</taxon>
        <taxon>Chelicerata</taxon>
        <taxon>Arachnida</taxon>
        <taxon>Araneae</taxon>
        <taxon>Araneomorphae</taxon>
        <taxon>Entelegynae</taxon>
        <taxon>Araneoidea</taxon>
        <taxon>Araneidae</taxon>
        <taxon>Caerostris</taxon>
    </lineage>
</organism>